<sequence length="1841" mass="210997">MESKDPRLLAKAPIKASVARKHALKQEALMNAAALADGAISLIQEDVKPSKVQRMASTSSAALAGNQFKIPKQPVSSVVVAGRYYASNFLSISQRSSSPLIYLSKAVELCKNKQYDEAYKTVLQFFTTDICVITSRVYFEAAKLICIILKEGALQKEELIDIGFECLQYMVCNTNSNLELWSELKVLFELPLENRNLFSTDYDIHLMKLVDSAIAQNSFDTSCNVYIFKMLQGNLNSGVRERRSSAFRTLVRLIGNDGVNATPTLFLKNYLRDMARHYDGVMREISIKLLEQFAKLNVISVDFYPIIKDLCCDSSVETRRIALRVLLKVATKYPEEKVKSHKNFDVRLTDEAFAIVCNAFNDSDRLVRTEAATVIGEFRNVSMNYLLQTLDKKLISEMINSNDNNEKTSIFINQWSLGNSLADDMPIESNTEEGRAWITSQACGAFVTALEDEFMTVRKGAVKSLGILAKDHPRIAALALDHLADMFNDEIDQVRLDAISALTPLLVHGKISKDQLITICTVLDDAMPDSRLALHELLCKANLQNSRCLLLLYQRLQQSLTRFPQDKNSIYKCCAYLGRRHADFVQGIIYKILDIHPIFDLVERTLQDAAHVSTIIMVFNATMECDVLANLLPEYMKRQYKTLNFSMPEIVPHIRAFESEAQSNYTTEIGKVIPMWVKEFFNAMFIEIHTLIELPNTAEATNMFDEFLIQFKKAMDFDEGISANIRYWYKLTKIVRDFKFFVLIPDTEHPSTVETLGNDLIHNIRDIEISFTNQHQEPHLLGIEIAFITHCLISIRSGSQKINVIFGELKQFHDKMVTMIESLKGLKSKGMKKICNDLVRCHERWDVHEDVEEEGAFVEIRSDEGTLIEILNILKSYNLNVSMECLSYGETMRIRTAHIEEPSKQSEEAQRAYEKMTKTINFVTLLKNFNEKDLDHYCVRLNYPNDSTALIKPLSNEFHKVDESTTRVRTRLNILFDESWYDVANITIQNGYLVTHENEISNEGEIVISNAGLFMPLHDSHKREKLIFLLRVEGEEDVESTTLKPLEIDFSNADNLPDKSRLLFYDYLFKGETFVYEEKSGLKKGIRGGSIEAYYKLNIIHHDLNGHMLLQLSLGECLVGDCNAEDVPDIFLDVIQGYNHLVGYYVKLKEGQRLKWSFLNGISSILANPAKAGEGEVQVVTIPQGVCRYEWKRPEDKRFTRSLGNCNIAGERNSTLFNGFNMNYNQEIIYHQNKKYDGDMVVIKGKENYDIKSPFHSDFRFKVESSVHIEIENRTKKFMDRLCDKRHTPGECAEQTFGATFIGGTWKEIKAKFDGEKGMKEEIKFNEFIDMYRDELVEHHKSDLFGLLVSAGVSASFDEFKAAFMEPKNDRILRSIVDIVAAVGDQIALKVAREVIGIGSVDLLNRFIESFAFTTRLSDQVLKDVQSWIDELEDGDLQRRLYRTLGLLLRRKCDFSVSSKNACEKGKDVVVNKYIETVKAFRCKKRALKTLSPLKNVESVIEFSKTFICTKKHALTIEILALQILKDIPEKSWTSDISDKLVRVFRNTCPQKQSIESRTLAADILLGKVTENQNIGTHFLRTEQVLTKDIENWNYFYSSVSDSRNFDEDNHEFWVKIRNFKVFKENYGKRSVNGFSGKRTDKLSIWQNVKINLEDKDLFENDGSHALSQTKLTAKLNRKAREFTILDFSLDGKLTFVDLDLPKEKFMERTSMLKFYKSTQYLLSGFNIHNEFSFFTNVRSFIHGNSIHNKLAFTLSGTINLYSANHHHGIVDSKTRLSTGLSKEIEGKCIQLVEDKKEIEQFTIIHRFDNKNRTYILRKNQWQGVCHKPLSNQMIKHCNSL</sequence>
<evidence type="ECO:0000313" key="2">
    <source>
        <dbReference type="WBParaSite" id="RSKR_0000699800.1"/>
    </source>
</evidence>
<protein>
    <submittedName>
        <fullName evidence="2">Condensin complex subunit 1</fullName>
    </submittedName>
</protein>
<evidence type="ECO:0000313" key="1">
    <source>
        <dbReference type="Proteomes" id="UP000095286"/>
    </source>
</evidence>
<organism evidence="1 2">
    <name type="scientific">Rhabditophanes sp. KR3021</name>
    <dbReference type="NCBI Taxonomy" id="114890"/>
    <lineage>
        <taxon>Eukaryota</taxon>
        <taxon>Metazoa</taxon>
        <taxon>Ecdysozoa</taxon>
        <taxon>Nematoda</taxon>
        <taxon>Chromadorea</taxon>
        <taxon>Rhabditida</taxon>
        <taxon>Tylenchina</taxon>
        <taxon>Panagrolaimomorpha</taxon>
        <taxon>Strongyloidoidea</taxon>
        <taxon>Alloionematidae</taxon>
        <taxon>Rhabditophanes</taxon>
    </lineage>
</organism>
<proteinExistence type="predicted"/>
<dbReference type="WBParaSite" id="RSKR_0000699800.1">
    <property type="protein sequence ID" value="RSKR_0000699800.1"/>
    <property type="gene ID" value="RSKR_0000699800"/>
</dbReference>
<accession>A0AC35U3L6</accession>
<dbReference type="Proteomes" id="UP000095286">
    <property type="component" value="Unplaced"/>
</dbReference>
<name>A0AC35U3L6_9BILA</name>
<reference evidence="2" key="1">
    <citation type="submission" date="2016-11" db="UniProtKB">
        <authorList>
            <consortium name="WormBaseParasite"/>
        </authorList>
    </citation>
    <scope>IDENTIFICATION</scope>
    <source>
        <strain evidence="2">KR3021</strain>
    </source>
</reference>